<name>A0A117UXG0_9SPHN</name>
<dbReference type="STRING" id="1117702.AQZ52_05160"/>
<dbReference type="SMART" id="SM00028">
    <property type="entry name" value="TPR"/>
    <property type="match status" value="3"/>
</dbReference>
<evidence type="ECO:0008006" key="4">
    <source>
        <dbReference type="Google" id="ProtNLM"/>
    </source>
</evidence>
<comment type="caution">
    <text evidence="2">The sequence shown here is derived from an EMBL/GenBank/DDBJ whole genome shotgun (WGS) entry which is preliminary data.</text>
</comment>
<reference evidence="2 3" key="1">
    <citation type="submission" date="2015-10" db="EMBL/GenBank/DDBJ databases">
        <title>Draft genome sequence of Novosphingobium fuchskuhlense DSM 25065 isolated from a surface water sample of the southwest basin of Lake Grosse Fuchskuhle.</title>
        <authorList>
            <person name="Ruckert C."/>
            <person name="Winkler A."/>
            <person name="Glaeser J."/>
            <person name="Grossart H.-P."/>
            <person name="Kalinowski J."/>
            <person name="Glaeser S."/>
        </authorList>
    </citation>
    <scope>NUCLEOTIDE SEQUENCE [LARGE SCALE GENOMIC DNA]</scope>
    <source>
        <strain evidence="2 3">FNE08-7</strain>
    </source>
</reference>
<dbReference type="InterPro" id="IPR011990">
    <property type="entry name" value="TPR-like_helical_dom_sf"/>
</dbReference>
<dbReference type="InterPro" id="IPR019734">
    <property type="entry name" value="TPR_rpt"/>
</dbReference>
<accession>A0A117UXG0</accession>
<evidence type="ECO:0000313" key="3">
    <source>
        <dbReference type="Proteomes" id="UP000058012"/>
    </source>
</evidence>
<dbReference type="Gene3D" id="1.25.40.10">
    <property type="entry name" value="Tetratricopeptide repeat domain"/>
    <property type="match status" value="1"/>
</dbReference>
<dbReference type="PANTHER" id="PTHR45588">
    <property type="entry name" value="TPR DOMAIN-CONTAINING PROTEIN"/>
    <property type="match status" value="1"/>
</dbReference>
<dbReference type="SUPFAM" id="SSF48452">
    <property type="entry name" value="TPR-like"/>
    <property type="match status" value="1"/>
</dbReference>
<protein>
    <recommendedName>
        <fullName evidence="4">Tetratricopeptide repeat protein</fullName>
    </recommendedName>
</protein>
<dbReference type="Proteomes" id="UP000058012">
    <property type="component" value="Unassembled WGS sequence"/>
</dbReference>
<dbReference type="OrthoDB" id="9778494at2"/>
<dbReference type="PANTHER" id="PTHR45588:SF1">
    <property type="entry name" value="WW DOMAIN-CONTAINING PROTEIN"/>
    <property type="match status" value="1"/>
</dbReference>
<feature type="signal peptide" evidence="1">
    <location>
        <begin position="1"/>
        <end position="23"/>
    </location>
</feature>
<dbReference type="AlphaFoldDB" id="A0A117UXG0"/>
<keyword evidence="3" id="KW-1185">Reference proteome</keyword>
<keyword evidence="1" id="KW-0732">Signal</keyword>
<evidence type="ECO:0000256" key="1">
    <source>
        <dbReference type="SAM" id="SignalP"/>
    </source>
</evidence>
<sequence>MRIHPIMALVLLASGGIAAAAGAARWHPAPHSDAAALAMLDPSRLAAAACAEKARASEPVLLRRLAQAASLMGPVVPDKFPLYGGVPRSALEPGGLTAEARPWFDQGLEMAYNFNHAAAVASFRKAQALAPGCALCFWGEALVQGPNINAPMDAKALAPTLKALEKAQALAPGAPALDRALIAALAARYSADPKADRSAMDAAYADAMLKLADGVPGNDEVAVLAAEAAMDTSPWNYWQPGRSEPRVRIDKAVALVEGVLARHPGHNEAAHLYIHLTENYVDPKRGEKAADALNLSAMPEAGHLVHMPGHIYYRIGRYKDSIRANIAAAKADEAYLAKVPDDGMYRYGYYPHNVHFIVTSAQQAGDLGLAVAQARKLMRIIPEDKAVQLGWIEAVVAAPSFAFAQGGTPAQILALPKPTARLPYVLAMWHYARGVAFARLKQANALEAELAAMERVTADPGIKAVDGTGLPATDLIHLAQHVVRGRLAFARGDFVAAAEAYRKAQAIEGTIPYQEPPYWYYPVSQSLGAALLAGGKASEARDAFHQALLVAPGNGWALWGLAKAERALGHDLEARAAEAALERAWLGDRRLLTLERL</sequence>
<gene>
    <name evidence="2" type="ORF">AQZ52_05160</name>
</gene>
<evidence type="ECO:0000313" key="2">
    <source>
        <dbReference type="EMBL" id="KUR72630.1"/>
    </source>
</evidence>
<dbReference type="EMBL" id="LLZS01000003">
    <property type="protein sequence ID" value="KUR72630.1"/>
    <property type="molecule type" value="Genomic_DNA"/>
</dbReference>
<feature type="chain" id="PRO_5007157071" description="Tetratricopeptide repeat protein" evidence="1">
    <location>
        <begin position="24"/>
        <end position="597"/>
    </location>
</feature>
<organism evidence="2 3">
    <name type="scientific">Novosphingobium fuchskuhlense</name>
    <dbReference type="NCBI Taxonomy" id="1117702"/>
    <lineage>
        <taxon>Bacteria</taxon>
        <taxon>Pseudomonadati</taxon>
        <taxon>Pseudomonadota</taxon>
        <taxon>Alphaproteobacteria</taxon>
        <taxon>Sphingomonadales</taxon>
        <taxon>Sphingomonadaceae</taxon>
        <taxon>Novosphingobium</taxon>
    </lineage>
</organism>
<proteinExistence type="predicted"/>